<keyword evidence="4" id="KW-0547">Nucleotide-binding</keyword>
<dbReference type="Pfam" id="PF01931">
    <property type="entry name" value="NTPase_I-T"/>
    <property type="match status" value="1"/>
</dbReference>
<dbReference type="EMBL" id="JBHSNQ010000194">
    <property type="protein sequence ID" value="MFC5543346.1"/>
    <property type="molecule type" value="Genomic_DNA"/>
</dbReference>
<evidence type="ECO:0000256" key="8">
    <source>
        <dbReference type="ARBA" id="ARBA00023211"/>
    </source>
</evidence>
<evidence type="ECO:0000256" key="9">
    <source>
        <dbReference type="ARBA" id="ARBA00038901"/>
    </source>
</evidence>
<dbReference type="PANTHER" id="PTHR34699:SF2">
    <property type="entry name" value="NON-CANONICAL PURINE NTP PHOSPHATASE_PRRC1 DOMAIN-CONTAINING PROTEIN"/>
    <property type="match status" value="1"/>
</dbReference>
<keyword evidence="6" id="KW-0460">Magnesium</keyword>
<evidence type="ECO:0000256" key="3">
    <source>
        <dbReference type="ARBA" id="ARBA00022723"/>
    </source>
</evidence>
<dbReference type="InterPro" id="IPR050299">
    <property type="entry name" value="YjjX_NTPase"/>
</dbReference>
<protein>
    <recommendedName>
        <fullName evidence="9">inosine/xanthosine triphosphatase</fullName>
        <ecNumber evidence="9">3.6.1.73</ecNumber>
    </recommendedName>
</protein>
<evidence type="ECO:0000256" key="5">
    <source>
        <dbReference type="ARBA" id="ARBA00022801"/>
    </source>
</evidence>
<evidence type="ECO:0000256" key="7">
    <source>
        <dbReference type="ARBA" id="ARBA00023080"/>
    </source>
</evidence>
<organism evidence="13 14">
    <name type="scientific">Ureibacillus suwonensis</name>
    <dbReference type="NCBI Taxonomy" id="313007"/>
    <lineage>
        <taxon>Bacteria</taxon>
        <taxon>Bacillati</taxon>
        <taxon>Bacillota</taxon>
        <taxon>Bacilli</taxon>
        <taxon>Bacillales</taxon>
        <taxon>Caryophanaceae</taxon>
        <taxon>Ureibacillus</taxon>
    </lineage>
</organism>
<evidence type="ECO:0000259" key="12">
    <source>
        <dbReference type="Pfam" id="PF01931"/>
    </source>
</evidence>
<name>A0ABW0RFG5_9BACL</name>
<feature type="domain" description="Non-canonical purine NTP phosphatase/PRRC1" evidence="12">
    <location>
        <begin position="6"/>
        <end position="159"/>
    </location>
</feature>
<keyword evidence="8" id="KW-0464">Manganese</keyword>
<dbReference type="Gene3D" id="3.90.950.10">
    <property type="match status" value="1"/>
</dbReference>
<gene>
    <name evidence="13" type="ORF">ACFPOH_16670</name>
</gene>
<proteinExistence type="predicted"/>
<comment type="catalytic activity">
    <reaction evidence="10">
        <text>ITP + H2O = IDP + phosphate + H(+)</text>
        <dbReference type="Rhea" id="RHEA:28330"/>
        <dbReference type="ChEBI" id="CHEBI:15377"/>
        <dbReference type="ChEBI" id="CHEBI:15378"/>
        <dbReference type="ChEBI" id="CHEBI:43474"/>
        <dbReference type="ChEBI" id="CHEBI:58280"/>
        <dbReference type="ChEBI" id="CHEBI:61402"/>
        <dbReference type="EC" id="3.6.1.73"/>
    </reaction>
</comment>
<evidence type="ECO:0000256" key="11">
    <source>
        <dbReference type="ARBA" id="ARBA00048781"/>
    </source>
</evidence>
<keyword evidence="7" id="KW-0546">Nucleotide metabolism</keyword>
<comment type="cofactor">
    <cofactor evidence="2">
        <name>Mg(2+)</name>
        <dbReference type="ChEBI" id="CHEBI:18420"/>
    </cofactor>
</comment>
<evidence type="ECO:0000256" key="1">
    <source>
        <dbReference type="ARBA" id="ARBA00001936"/>
    </source>
</evidence>
<dbReference type="Proteomes" id="UP001595978">
    <property type="component" value="Unassembled WGS sequence"/>
</dbReference>
<evidence type="ECO:0000313" key="13">
    <source>
        <dbReference type="EMBL" id="MFC5543346.1"/>
    </source>
</evidence>
<dbReference type="NCBIfam" id="NF002850">
    <property type="entry name" value="PRK03114.1"/>
    <property type="match status" value="1"/>
</dbReference>
<accession>A0ABW0RFG5</accession>
<dbReference type="EC" id="3.6.1.73" evidence="9"/>
<dbReference type="RefSeq" id="WP_390310715.1">
    <property type="nucleotide sequence ID" value="NZ_JBHSNQ010000194.1"/>
</dbReference>
<keyword evidence="3" id="KW-0479">Metal-binding</keyword>
<dbReference type="InterPro" id="IPR026533">
    <property type="entry name" value="NTPase/PRRC1"/>
</dbReference>
<keyword evidence="14" id="KW-1185">Reference proteome</keyword>
<evidence type="ECO:0000256" key="10">
    <source>
        <dbReference type="ARBA" id="ARBA00048174"/>
    </source>
</evidence>
<evidence type="ECO:0000256" key="2">
    <source>
        <dbReference type="ARBA" id="ARBA00001946"/>
    </source>
</evidence>
<dbReference type="PANTHER" id="PTHR34699">
    <property type="match status" value="1"/>
</dbReference>
<reference evidence="14" key="1">
    <citation type="journal article" date="2019" name="Int. J. Syst. Evol. Microbiol.">
        <title>The Global Catalogue of Microorganisms (GCM) 10K type strain sequencing project: providing services to taxonomists for standard genome sequencing and annotation.</title>
        <authorList>
            <consortium name="The Broad Institute Genomics Platform"/>
            <consortium name="The Broad Institute Genome Sequencing Center for Infectious Disease"/>
            <person name="Wu L."/>
            <person name="Ma J."/>
        </authorList>
    </citation>
    <scope>NUCLEOTIDE SEQUENCE [LARGE SCALE GENOMIC DNA]</scope>
    <source>
        <strain evidence="14">CCUG 56331</strain>
    </source>
</reference>
<dbReference type="InterPro" id="IPR029001">
    <property type="entry name" value="ITPase-like_fam"/>
</dbReference>
<dbReference type="SUPFAM" id="SSF52972">
    <property type="entry name" value="ITPase-like"/>
    <property type="match status" value="1"/>
</dbReference>
<comment type="catalytic activity">
    <reaction evidence="11">
        <text>XTP + H2O = XDP + phosphate + H(+)</text>
        <dbReference type="Rhea" id="RHEA:28406"/>
        <dbReference type="ChEBI" id="CHEBI:15377"/>
        <dbReference type="ChEBI" id="CHEBI:15378"/>
        <dbReference type="ChEBI" id="CHEBI:43474"/>
        <dbReference type="ChEBI" id="CHEBI:59884"/>
        <dbReference type="ChEBI" id="CHEBI:61314"/>
        <dbReference type="EC" id="3.6.1.73"/>
    </reaction>
</comment>
<comment type="cofactor">
    <cofactor evidence="1">
        <name>Mn(2+)</name>
        <dbReference type="ChEBI" id="CHEBI:29035"/>
    </cofactor>
</comment>
<comment type="caution">
    <text evidence="13">The sequence shown here is derived from an EMBL/GenBank/DDBJ whole genome shotgun (WGS) entry which is preliminary data.</text>
</comment>
<evidence type="ECO:0000256" key="4">
    <source>
        <dbReference type="ARBA" id="ARBA00022741"/>
    </source>
</evidence>
<sequence>MKVAIGTLNRAKALAVQNVINTYFDDVEFLEVDVPSNVSNQPFSDEETRQGAINRALNALEATGADLNFGLEGGVREMEGIMYCCNWGALALKNGQVLTAAGALFMLPEEIAEKLRDGEELGPVMDEYAHEKGTRHHKGAIGILTANLISRTEMFEHIVKILVGQYLFAKENR</sequence>
<evidence type="ECO:0000313" key="14">
    <source>
        <dbReference type="Proteomes" id="UP001595978"/>
    </source>
</evidence>
<evidence type="ECO:0000256" key="6">
    <source>
        <dbReference type="ARBA" id="ARBA00022842"/>
    </source>
</evidence>
<keyword evidence="5" id="KW-0378">Hydrolase</keyword>